<evidence type="ECO:0000313" key="3">
    <source>
        <dbReference type="Proteomes" id="UP001159405"/>
    </source>
</evidence>
<dbReference type="EMBL" id="CALNXK010000001">
    <property type="protein sequence ID" value="CAH3032758.1"/>
    <property type="molecule type" value="Genomic_DNA"/>
</dbReference>
<gene>
    <name evidence="2" type="ORF">PLOB_00000278</name>
</gene>
<evidence type="ECO:0000256" key="1">
    <source>
        <dbReference type="SAM" id="MobiDB-lite"/>
    </source>
</evidence>
<sequence>MPGGDTSNGQSGAVAPPSSTFHQITPPKYLDLKHSGEIAENWKLWKEKYNNYFAIPRLDRETPEFQLAMFKHTIGDDALKVIKTFNYAEGENSNDWCVVMGKMEKHCIGEVNEIYERYCFNMRDKLPTESVDSFVADLIRDRIVLGIKNEQTTKKLLRMRNLTLNRCIDVCRSEEVAELQMKLLSGPVDNINQVKSSSKSLELQRRWTGGRQRKFHANFVAMTVNLIGRCALHGERSVSDASKRIILPRSVRKFLFIILRAKRS</sequence>
<accession>A0ABN8MPU3</accession>
<reference evidence="2 3" key="1">
    <citation type="submission" date="2022-05" db="EMBL/GenBank/DDBJ databases">
        <authorList>
            <consortium name="Genoscope - CEA"/>
            <person name="William W."/>
        </authorList>
    </citation>
    <scope>NUCLEOTIDE SEQUENCE [LARGE SCALE GENOMIC DNA]</scope>
</reference>
<dbReference type="Proteomes" id="UP001159405">
    <property type="component" value="Unassembled WGS sequence"/>
</dbReference>
<proteinExistence type="predicted"/>
<organism evidence="2 3">
    <name type="scientific">Porites lobata</name>
    <dbReference type="NCBI Taxonomy" id="104759"/>
    <lineage>
        <taxon>Eukaryota</taxon>
        <taxon>Metazoa</taxon>
        <taxon>Cnidaria</taxon>
        <taxon>Anthozoa</taxon>
        <taxon>Hexacorallia</taxon>
        <taxon>Scleractinia</taxon>
        <taxon>Fungiina</taxon>
        <taxon>Poritidae</taxon>
        <taxon>Porites</taxon>
    </lineage>
</organism>
<feature type="region of interest" description="Disordered" evidence="1">
    <location>
        <begin position="1"/>
        <end position="22"/>
    </location>
</feature>
<name>A0ABN8MPU3_9CNID</name>
<protein>
    <submittedName>
        <fullName evidence="2">Uncharacterized protein</fullName>
    </submittedName>
</protein>
<evidence type="ECO:0000313" key="2">
    <source>
        <dbReference type="EMBL" id="CAH3032758.1"/>
    </source>
</evidence>
<dbReference type="PANTHER" id="PTHR33198:SF20">
    <property type="entry name" value="RETROTRANSPOSON GAG DOMAIN-CONTAINING PROTEIN"/>
    <property type="match status" value="1"/>
</dbReference>
<keyword evidence="3" id="KW-1185">Reference proteome</keyword>
<dbReference type="PANTHER" id="PTHR33198">
    <property type="entry name" value="ANK_REP_REGION DOMAIN-CONTAINING PROTEIN-RELATED"/>
    <property type="match status" value="1"/>
</dbReference>
<comment type="caution">
    <text evidence="2">The sequence shown here is derived from an EMBL/GenBank/DDBJ whole genome shotgun (WGS) entry which is preliminary data.</text>
</comment>